<protein>
    <submittedName>
        <fullName evidence="1">Uncharacterized protein</fullName>
    </submittedName>
</protein>
<reference evidence="1 2" key="1">
    <citation type="journal article" date="2021" name="Hortic Res">
        <title>High-quality reference genome and annotation aids understanding of berry development for evergreen blueberry (Vaccinium darrowii).</title>
        <authorList>
            <person name="Yu J."/>
            <person name="Hulse-Kemp A.M."/>
            <person name="Babiker E."/>
            <person name="Staton M."/>
        </authorList>
    </citation>
    <scope>NUCLEOTIDE SEQUENCE [LARGE SCALE GENOMIC DNA]</scope>
    <source>
        <strain evidence="2">cv. NJ 8807/NJ 8810</strain>
        <tissue evidence="1">Young leaf</tissue>
    </source>
</reference>
<sequence>MGLAANMSTAVVLLILLSLLMAAPPASAKLNFTTITYHNYTDTSRLQFDSNSTVGGSGLEGLQVTISPGTNLSDPTKQIKIPLSITGWCHNNGKLLLVYDYMPNLSLDKHLFSSDANKKPLSWDSRSKIIFGVASALHYLHNEYQKRVLHRDLKASNIMLDDEFNAKLGDFGLARALDNEKTSYMEAEGVPGTRGYIAPECLQTGKATEQSDVYAFGAILLEVVCGRRPGTQAGGYPFLVDWVWSLHREGQLLEVVDNSLGEDNIAEEVQRFLLLGLACSHPTTSERPKTKEIVQMLSGSLPVPHVPLFKPPFVWASVPNREEDISLATTADTSSFLISHYMSGATPLAINQEIQCP</sequence>
<dbReference type="Proteomes" id="UP000828048">
    <property type="component" value="Chromosome 7"/>
</dbReference>
<evidence type="ECO:0000313" key="2">
    <source>
        <dbReference type="Proteomes" id="UP000828048"/>
    </source>
</evidence>
<name>A0ACB7Y7Q6_9ERIC</name>
<comment type="caution">
    <text evidence="1">The sequence shown here is derived from an EMBL/GenBank/DDBJ whole genome shotgun (WGS) entry which is preliminary data.</text>
</comment>
<accession>A0ACB7Y7Q6</accession>
<organism evidence="1 2">
    <name type="scientific">Vaccinium darrowii</name>
    <dbReference type="NCBI Taxonomy" id="229202"/>
    <lineage>
        <taxon>Eukaryota</taxon>
        <taxon>Viridiplantae</taxon>
        <taxon>Streptophyta</taxon>
        <taxon>Embryophyta</taxon>
        <taxon>Tracheophyta</taxon>
        <taxon>Spermatophyta</taxon>
        <taxon>Magnoliopsida</taxon>
        <taxon>eudicotyledons</taxon>
        <taxon>Gunneridae</taxon>
        <taxon>Pentapetalae</taxon>
        <taxon>asterids</taxon>
        <taxon>Ericales</taxon>
        <taxon>Ericaceae</taxon>
        <taxon>Vaccinioideae</taxon>
        <taxon>Vaccinieae</taxon>
        <taxon>Vaccinium</taxon>
    </lineage>
</organism>
<evidence type="ECO:0000313" key="1">
    <source>
        <dbReference type="EMBL" id="KAH7849603.1"/>
    </source>
</evidence>
<gene>
    <name evidence="1" type="ORF">Vadar_020258</name>
</gene>
<dbReference type="EMBL" id="CM037157">
    <property type="protein sequence ID" value="KAH7849603.1"/>
    <property type="molecule type" value="Genomic_DNA"/>
</dbReference>
<proteinExistence type="predicted"/>
<keyword evidence="2" id="KW-1185">Reference proteome</keyword>